<comment type="caution">
    <text evidence="2">The sequence shown here is derived from an EMBL/GenBank/DDBJ whole genome shotgun (WGS) entry which is preliminary data.</text>
</comment>
<evidence type="ECO:0000313" key="3">
    <source>
        <dbReference type="Proteomes" id="UP000498740"/>
    </source>
</evidence>
<feature type="compositionally biased region" description="Low complexity" evidence="1">
    <location>
        <begin position="77"/>
        <end position="91"/>
    </location>
</feature>
<gene>
    <name evidence="2" type="ORF">Smic_42540</name>
</gene>
<accession>A0A7J0CTH2</accession>
<reference evidence="2 3" key="1">
    <citation type="submission" date="2020-05" db="EMBL/GenBank/DDBJ databases">
        <title>Whole genome shotgun sequence of Streptomyces microflavus NBRC 13062.</title>
        <authorList>
            <person name="Komaki H."/>
            <person name="Tamura T."/>
        </authorList>
    </citation>
    <scope>NUCLEOTIDE SEQUENCE [LARGE SCALE GENOMIC DNA]</scope>
    <source>
        <strain evidence="2 3">NBRC 13062</strain>
    </source>
</reference>
<sequence length="273" mass="28271">MGVAGVLGRVRPLGPLEALEPLEPLEPSDPLGPLEPSGPLGPLEPLDLPASTRLEESLPPDAVDAPGVPEPPPVGPPEVVEVPEVVEGSAPPEAPPPDVPEAPPASPPEPSAPAPSLAPGPATTSLPGAEHELPVREQMAARISMVSCRPIPVAIIAPTRATTTSTSPRYSSALCPPSRRSFTIRARLNGRCPPRSSGPSRNHRRLSGRANNTATATGTTSRATPCAPVPPLSSASAPRMNHTCTTKRPRQTPMPPVRTYRESTKALTPGKDA</sequence>
<feature type="compositionally biased region" description="Low complexity" evidence="1">
    <location>
        <begin position="208"/>
        <end position="238"/>
    </location>
</feature>
<protein>
    <submittedName>
        <fullName evidence="2">Uncharacterized protein</fullName>
    </submittedName>
</protein>
<dbReference type="EMBL" id="BLWD01000001">
    <property type="protein sequence ID" value="GFN05698.1"/>
    <property type="molecule type" value="Genomic_DNA"/>
</dbReference>
<evidence type="ECO:0000313" key="2">
    <source>
        <dbReference type="EMBL" id="GFN05698.1"/>
    </source>
</evidence>
<feature type="region of interest" description="Disordered" evidence="1">
    <location>
        <begin position="1"/>
        <end position="130"/>
    </location>
</feature>
<dbReference type="Proteomes" id="UP000498740">
    <property type="component" value="Unassembled WGS sequence"/>
</dbReference>
<feature type="region of interest" description="Disordered" evidence="1">
    <location>
        <begin position="190"/>
        <end position="273"/>
    </location>
</feature>
<feature type="compositionally biased region" description="Low complexity" evidence="1">
    <location>
        <begin position="28"/>
        <end position="50"/>
    </location>
</feature>
<dbReference type="AlphaFoldDB" id="A0A7J0CTH2"/>
<organism evidence="2 3">
    <name type="scientific">Streptomyces microflavus</name>
    <name type="common">Streptomyces lipmanii</name>
    <dbReference type="NCBI Taxonomy" id="1919"/>
    <lineage>
        <taxon>Bacteria</taxon>
        <taxon>Bacillati</taxon>
        <taxon>Actinomycetota</taxon>
        <taxon>Actinomycetes</taxon>
        <taxon>Kitasatosporales</taxon>
        <taxon>Streptomycetaceae</taxon>
        <taxon>Streptomyces</taxon>
    </lineage>
</organism>
<feature type="compositionally biased region" description="Pro residues" evidence="1">
    <location>
        <begin position="92"/>
        <end position="118"/>
    </location>
</feature>
<name>A0A7J0CTH2_STRMI</name>
<proteinExistence type="predicted"/>
<feature type="compositionally biased region" description="Low complexity" evidence="1">
    <location>
        <begin position="12"/>
        <end position="22"/>
    </location>
</feature>
<evidence type="ECO:0000256" key="1">
    <source>
        <dbReference type="SAM" id="MobiDB-lite"/>
    </source>
</evidence>